<dbReference type="PROSITE" id="PS50826">
    <property type="entry name" value="RUN"/>
    <property type="match status" value="1"/>
</dbReference>
<reference evidence="3" key="1">
    <citation type="submission" date="2018-10" db="EMBL/GenBank/DDBJ databases">
        <title>Transcriptome assembly of Aceria tosichella (Wheat curl mite) Type 2.</title>
        <authorList>
            <person name="Scully E.D."/>
            <person name="Geib S.M."/>
            <person name="Palmer N.A."/>
            <person name="Gupta A.K."/>
            <person name="Sarath G."/>
            <person name="Tatineni S."/>
        </authorList>
    </citation>
    <scope>NUCLEOTIDE SEQUENCE</scope>
    <source>
        <strain evidence="3">LincolnNE</strain>
    </source>
</reference>
<accession>A0A6G1SCS4</accession>
<dbReference type="EMBL" id="GGYP01003555">
    <property type="protein sequence ID" value="MDE48326.1"/>
    <property type="molecule type" value="Transcribed_RNA"/>
</dbReference>
<dbReference type="InterPro" id="IPR004012">
    <property type="entry name" value="Run_dom"/>
</dbReference>
<dbReference type="Gene3D" id="1.20.58.900">
    <property type="match status" value="1"/>
</dbReference>
<feature type="compositionally biased region" description="Acidic residues" evidence="1">
    <location>
        <begin position="255"/>
        <end position="268"/>
    </location>
</feature>
<dbReference type="PANTHER" id="PTHR15591">
    <property type="entry name" value="RUN AND SH3 DOMAIN CONTAINING"/>
    <property type="match status" value="1"/>
</dbReference>
<feature type="compositionally biased region" description="Basic and acidic residues" evidence="1">
    <location>
        <begin position="269"/>
        <end position="290"/>
    </location>
</feature>
<feature type="region of interest" description="Disordered" evidence="1">
    <location>
        <begin position="216"/>
        <end position="298"/>
    </location>
</feature>
<dbReference type="InterPro" id="IPR037213">
    <property type="entry name" value="Run_dom_sf"/>
</dbReference>
<gene>
    <name evidence="3" type="primary">RUNDC1</name>
    <name evidence="3" type="ORF">g.16020</name>
</gene>
<dbReference type="SMART" id="SM00593">
    <property type="entry name" value="RUN"/>
    <property type="match status" value="1"/>
</dbReference>
<feature type="compositionally biased region" description="Low complexity" evidence="1">
    <location>
        <begin position="436"/>
        <end position="453"/>
    </location>
</feature>
<feature type="compositionally biased region" description="Basic and acidic residues" evidence="1">
    <location>
        <begin position="74"/>
        <end position="89"/>
    </location>
</feature>
<feature type="region of interest" description="Disordered" evidence="1">
    <location>
        <begin position="436"/>
        <end position="463"/>
    </location>
</feature>
<feature type="region of interest" description="Disordered" evidence="1">
    <location>
        <begin position="1"/>
        <end position="98"/>
    </location>
</feature>
<evidence type="ECO:0000259" key="2">
    <source>
        <dbReference type="PROSITE" id="PS50826"/>
    </source>
</evidence>
<dbReference type="Pfam" id="PF26030">
    <property type="entry name" value="RUNDC1"/>
    <property type="match status" value="1"/>
</dbReference>
<dbReference type="Pfam" id="PF02759">
    <property type="entry name" value="RUN"/>
    <property type="match status" value="1"/>
</dbReference>
<feature type="compositionally biased region" description="Polar residues" evidence="1">
    <location>
        <begin position="216"/>
        <end position="226"/>
    </location>
</feature>
<evidence type="ECO:0000313" key="3">
    <source>
        <dbReference type="EMBL" id="MDE48326.1"/>
    </source>
</evidence>
<feature type="compositionally biased region" description="Low complexity" evidence="1">
    <location>
        <begin position="21"/>
        <end position="42"/>
    </location>
</feature>
<sequence length="817" mass="90072">MATYASTTNPFIEPNEVPSTSMVSSTPLSATSSTSTSSSSSSANCEIKDGTGGSQGESHKQIRKNTPGMARPQKSLDEFNRHSKIKNDNSDLLLDGGEPSSLQVNILDLTETPLDENNNNNDTSGLEKSDKSVPNGEPNGSCNLDLKKTPLTSSSSTTLLFDEDIELEIERTCASLVERAAKLSITDQLAPVSEEDHGDIKGVVTKEPLLVADSVPMSQAESSVGGSPTRRTDTYRQNLVVTPELKLDLGKHTDDDDDDDDDDDEEGDGGERARAGSNDASDRARKDGRPQIESISRQHQHIELMKKLRLQLRDLERYAYERGELEQVPPSILAERQSVILDKLRKRLSLNLDKDKIEKLELEELKKQVDEEINNLIDPLITKEHLLNQLKTQLTDLERYISHLHGAIGKSSTADKSAADCSCSLHGCSSSISSSSVSSSASSTHSHSPAATSGNDHLNRSVLNSDTLPKTSRLIRGLMAQLICSDIKIQEAMKLESEFVKDKRGPKGGGSQASSGQDSAKKKAQSMEAGGSAKSAITKLPQFHDGAAWTLHIDRVILATDSLTNLFSLTPKKKQKSDELRRQITITPINTIQQQHQANESLVESVVRRQLVPAVKELLAYGLIDPSSMPTRSSYVSFLIDPYYLLTSFSCLPGSQVRSEANEQAGLPMEKVHIWNIIEDYYESRNEVNFRNSSVKTLSQSFNLTPSMEGPIKITSKQALLIAIDDIIGRLAKRKPNGPESHFKLFVYTALNQGKLATWIRIIFRNKSILKKYYHDFSFVSQPEKMDKFLATIEALSQFTFNIDTDIESNDQFVSAF</sequence>
<name>A0A6G1SCS4_9ACAR</name>
<protein>
    <submittedName>
        <fullName evidence="3">RUN domain-containing protein 1</fullName>
    </submittedName>
</protein>
<dbReference type="SUPFAM" id="SSF140741">
    <property type="entry name" value="RUN domain-like"/>
    <property type="match status" value="1"/>
</dbReference>
<dbReference type="PANTHER" id="PTHR15591:SF19">
    <property type="entry name" value="RUN DOMAIN-CONTAINING PROTEIN 1 ISOFORM X1"/>
    <property type="match status" value="1"/>
</dbReference>
<dbReference type="InterPro" id="IPR058732">
    <property type="entry name" value="RUNDC1_M"/>
</dbReference>
<evidence type="ECO:0000256" key="1">
    <source>
        <dbReference type="SAM" id="MobiDB-lite"/>
    </source>
</evidence>
<feature type="region of interest" description="Disordered" evidence="1">
    <location>
        <begin position="110"/>
        <end position="149"/>
    </location>
</feature>
<dbReference type="InterPro" id="IPR047343">
    <property type="entry name" value="RUSC1_2"/>
</dbReference>
<proteinExistence type="predicted"/>
<feature type="compositionally biased region" description="Basic and acidic residues" evidence="1">
    <location>
        <begin position="245"/>
        <end position="254"/>
    </location>
</feature>
<feature type="region of interest" description="Disordered" evidence="1">
    <location>
        <begin position="500"/>
        <end position="533"/>
    </location>
</feature>
<organism evidence="3">
    <name type="scientific">Aceria tosichella</name>
    <name type="common">wheat curl mite</name>
    <dbReference type="NCBI Taxonomy" id="561515"/>
    <lineage>
        <taxon>Eukaryota</taxon>
        <taxon>Metazoa</taxon>
        <taxon>Ecdysozoa</taxon>
        <taxon>Arthropoda</taxon>
        <taxon>Chelicerata</taxon>
        <taxon>Arachnida</taxon>
        <taxon>Acari</taxon>
        <taxon>Acariformes</taxon>
        <taxon>Trombidiformes</taxon>
        <taxon>Prostigmata</taxon>
        <taxon>Eupodina</taxon>
        <taxon>Eriophyoidea</taxon>
        <taxon>Eriophyidae</taxon>
        <taxon>Eriophyinae</taxon>
        <taxon>Aceriini</taxon>
        <taxon>Aceria</taxon>
    </lineage>
</organism>
<feature type="domain" description="RUN" evidence="2">
    <location>
        <begin position="602"/>
        <end position="808"/>
    </location>
</feature>
<dbReference type="AlphaFoldDB" id="A0A6G1SCS4"/>
<feature type="compositionally biased region" description="Polar residues" evidence="1">
    <location>
        <begin position="1"/>
        <end position="10"/>
    </location>
</feature>
<feature type="compositionally biased region" description="Polar residues" evidence="1">
    <location>
        <begin position="115"/>
        <end position="124"/>
    </location>
</feature>